<evidence type="ECO:0008006" key="3">
    <source>
        <dbReference type="Google" id="ProtNLM"/>
    </source>
</evidence>
<gene>
    <name evidence="1" type="ORF">BBI01_22030</name>
</gene>
<dbReference type="InterPro" id="IPR008969">
    <property type="entry name" value="CarboxyPept-like_regulatory"/>
</dbReference>
<comment type="caution">
    <text evidence="1">The sequence shown here is derived from an EMBL/GenBank/DDBJ whole genome shotgun (WGS) entry which is preliminary data.</text>
</comment>
<reference evidence="1 2" key="1">
    <citation type="submission" date="2016-07" db="EMBL/GenBank/DDBJ databases">
        <authorList>
            <person name="Jeong J.-J."/>
            <person name="Kim D.W."/>
            <person name="Sang M.K."/>
            <person name="Choi I.-G."/>
            <person name="Kim K.D."/>
        </authorList>
    </citation>
    <scope>NUCLEOTIDE SEQUENCE [LARGE SCALE GENOMIC DNA]</scope>
    <source>
        <strain evidence="1 2">UTM-3</strain>
    </source>
</reference>
<protein>
    <recommendedName>
        <fullName evidence="3">Carboxypeptidase regulatory-like domain-containing protein</fullName>
    </recommendedName>
</protein>
<evidence type="ECO:0000313" key="1">
    <source>
        <dbReference type="EMBL" id="OCA76694.1"/>
    </source>
</evidence>
<accession>A0A1B8ZYR1</accession>
<dbReference type="OrthoDB" id="1260136at2"/>
<proteinExistence type="predicted"/>
<sequence length="115" mass="13488">MKLLKLFIMVLFLIGCKQHYYEGYVHDAIDKKPISGMQVLDLVNDTKTVTDHRGYFKLLKNNHISSTLIFQKKPDYQDTISSIQIQNGEQQKELFKGEKIFILKNKVRDSILRKN</sequence>
<dbReference type="RefSeq" id="WP_065393482.1">
    <property type="nucleotide sequence ID" value="NZ_MAYH01000003.1"/>
</dbReference>
<keyword evidence="2" id="KW-1185">Reference proteome</keyword>
<dbReference type="EMBL" id="MAYH01000003">
    <property type="protein sequence ID" value="OCA76694.1"/>
    <property type="molecule type" value="Genomic_DNA"/>
</dbReference>
<dbReference type="Proteomes" id="UP000092651">
    <property type="component" value="Unassembled WGS sequence"/>
</dbReference>
<dbReference type="AlphaFoldDB" id="A0A1B8ZYR1"/>
<organism evidence="1 2">
    <name type="scientific">Chryseobacterium artocarpi</name>
    <dbReference type="NCBI Taxonomy" id="1414727"/>
    <lineage>
        <taxon>Bacteria</taxon>
        <taxon>Pseudomonadati</taxon>
        <taxon>Bacteroidota</taxon>
        <taxon>Flavobacteriia</taxon>
        <taxon>Flavobacteriales</taxon>
        <taxon>Weeksellaceae</taxon>
        <taxon>Chryseobacterium group</taxon>
        <taxon>Chryseobacterium</taxon>
    </lineage>
</organism>
<dbReference type="SUPFAM" id="SSF49464">
    <property type="entry name" value="Carboxypeptidase regulatory domain-like"/>
    <property type="match status" value="1"/>
</dbReference>
<name>A0A1B8ZYR1_9FLAO</name>
<dbReference type="PROSITE" id="PS51257">
    <property type="entry name" value="PROKAR_LIPOPROTEIN"/>
    <property type="match status" value="1"/>
</dbReference>
<evidence type="ECO:0000313" key="2">
    <source>
        <dbReference type="Proteomes" id="UP000092651"/>
    </source>
</evidence>